<dbReference type="PANTHER" id="PTHR16214:SF3">
    <property type="entry name" value="TRANSMEMBRANE PROTEIN 260"/>
    <property type="match status" value="1"/>
</dbReference>
<feature type="transmembrane region" description="Helical" evidence="1">
    <location>
        <begin position="124"/>
        <end position="142"/>
    </location>
</feature>
<dbReference type="AlphaFoldDB" id="A0A7J7F4G1"/>
<reference evidence="2 3" key="1">
    <citation type="journal article" date="2020" name="Mol. Biol. Evol.">
        <title>Interspecific Gene Flow and the Evolution of Specialization in Black and White Rhinoceros.</title>
        <authorList>
            <person name="Moodley Y."/>
            <person name="Westbury M.V."/>
            <person name="Russo I.M."/>
            <person name="Gopalakrishnan S."/>
            <person name="Rakotoarivelo A."/>
            <person name="Olsen R.A."/>
            <person name="Prost S."/>
            <person name="Tunstall T."/>
            <person name="Ryder O.A."/>
            <person name="Dalen L."/>
            <person name="Bruford M.W."/>
        </authorList>
    </citation>
    <scope>NUCLEOTIDE SEQUENCE [LARGE SCALE GENOMIC DNA]</scope>
    <source>
        <strain evidence="2">SBR-YM</strain>
        <tissue evidence="2">Skin</tissue>
    </source>
</reference>
<keyword evidence="3" id="KW-1185">Reference proteome</keyword>
<evidence type="ECO:0008006" key="4">
    <source>
        <dbReference type="Google" id="ProtNLM"/>
    </source>
</evidence>
<gene>
    <name evidence="2" type="ORF">HPG69_013103</name>
</gene>
<feature type="transmembrane region" description="Helical" evidence="1">
    <location>
        <begin position="21"/>
        <end position="39"/>
    </location>
</feature>
<dbReference type="Proteomes" id="UP000551758">
    <property type="component" value="Unassembled WGS sequence"/>
</dbReference>
<keyword evidence="1" id="KW-0472">Membrane</keyword>
<evidence type="ECO:0000256" key="1">
    <source>
        <dbReference type="SAM" id="Phobius"/>
    </source>
</evidence>
<keyword evidence="1" id="KW-1133">Transmembrane helix</keyword>
<dbReference type="InterPro" id="IPR021280">
    <property type="entry name" value="TMEM260-like"/>
</dbReference>
<evidence type="ECO:0000313" key="3">
    <source>
        <dbReference type="Proteomes" id="UP000551758"/>
    </source>
</evidence>
<keyword evidence="1" id="KW-0812">Transmembrane</keyword>
<feature type="transmembrane region" description="Helical" evidence="1">
    <location>
        <begin position="81"/>
        <end position="112"/>
    </location>
</feature>
<dbReference type="PANTHER" id="PTHR16214">
    <property type="entry name" value="TRANSMEMBRANE PROTEIN 260"/>
    <property type="match status" value="1"/>
</dbReference>
<sequence>MLCHMLGDNCRKYLDPNFHKKLSGSYAGGILAAGVFSFSRLTWQWSIAAEVFSLNNLFVGLLMALTVHFEEAATAKERSKIAKIGAFCCGLSLCNQHTIVLYVLCIIPWILFRLLKEKELSLGSLLKLSLYFSAGLLPYIYLPISSYLSQARWTWGDQTTLLGFLTHFLREEYGTFSLAKSETGSSMSQILLAQITNMKTQLSFNIQALAVWANICLARKDKQNPSLVWLFTAMFCIYSLFFAWRANLDISKPLFLGVVERFWMQSNAVVAVLAGVGLAALVSESNRVLNTNGLQYLEWLSATLFVIYQIYSNFSICDQSNNYVIDKFAKNLLASMPHDAIILLRGDLPGNALRYMHYCEGLRPDISLVDQEMMTYEWYLPKMAKHLPGVNFPGNRWNPVEGILPSGMVTFNLYHFLEINKQKETFVCIGIHEGDPTWKKNYSLWPWGSCDKLVPSEIVFNPEEWIRLTRNIYNWTEEYGRFDPSSWESVANEEMWQARMKTPFFIFNLAETANIPSNVKAQLYTHAYNLYKEIVYLQKEHPVNWHKNYAIACERMLRLRERGADPEVLLSETIRHFRLYTQKARNDPQLADMLVALKHLRKELQSLRNMNNLWLLHNLTLQAKHQLGDILKKLRKLIGKLKKNGSCYSKSFYSVLILENNSHSFVHPHILLWMQKSSQAYYTHKQISNVSKILGTSKGQDLGTALQSKQGAKAVAAIVVNEDVIMVEPLEITLTCGCRLYTKVCVIKARKGHCLRNQTQFSHPWIKHIPSTVPTRFLYFSFNDQNFNQFLETGPVVSLAFDRKFPYPFGLRNIHSN</sequence>
<organism evidence="2 3">
    <name type="scientific">Diceros bicornis minor</name>
    <name type="common">South-central black rhinoceros</name>
    <dbReference type="NCBI Taxonomy" id="77932"/>
    <lineage>
        <taxon>Eukaryota</taxon>
        <taxon>Metazoa</taxon>
        <taxon>Chordata</taxon>
        <taxon>Craniata</taxon>
        <taxon>Vertebrata</taxon>
        <taxon>Euteleostomi</taxon>
        <taxon>Mammalia</taxon>
        <taxon>Eutheria</taxon>
        <taxon>Laurasiatheria</taxon>
        <taxon>Perissodactyla</taxon>
        <taxon>Rhinocerotidae</taxon>
        <taxon>Diceros</taxon>
    </lineage>
</organism>
<accession>A0A7J7F4G1</accession>
<feature type="transmembrane region" description="Helical" evidence="1">
    <location>
        <begin position="227"/>
        <end position="244"/>
    </location>
</feature>
<evidence type="ECO:0000313" key="2">
    <source>
        <dbReference type="EMBL" id="KAF5922758.1"/>
    </source>
</evidence>
<dbReference type="EMBL" id="JACDTQ010001386">
    <property type="protein sequence ID" value="KAF5922758.1"/>
    <property type="molecule type" value="Genomic_DNA"/>
</dbReference>
<protein>
    <recommendedName>
        <fullName evidence="4">Transmembrane protein 260</fullName>
    </recommendedName>
</protein>
<feature type="transmembrane region" description="Helical" evidence="1">
    <location>
        <begin position="264"/>
        <end position="282"/>
    </location>
</feature>
<comment type="caution">
    <text evidence="2">The sequence shown here is derived from an EMBL/GenBank/DDBJ whole genome shotgun (WGS) entry which is preliminary data.</text>
</comment>
<proteinExistence type="predicted"/>
<dbReference type="InterPro" id="IPR052724">
    <property type="entry name" value="GT117_domain-containing"/>
</dbReference>
<feature type="transmembrane region" description="Helical" evidence="1">
    <location>
        <begin position="45"/>
        <end position="69"/>
    </location>
</feature>
<dbReference type="Pfam" id="PF11028">
    <property type="entry name" value="TMEM260-like"/>
    <property type="match status" value="1"/>
</dbReference>
<feature type="transmembrane region" description="Helical" evidence="1">
    <location>
        <begin position="294"/>
        <end position="311"/>
    </location>
</feature>
<name>A0A7J7F4G1_DICBM</name>